<dbReference type="InterPro" id="IPR005061">
    <property type="entry name" value="Ist1"/>
</dbReference>
<evidence type="ECO:0000256" key="2">
    <source>
        <dbReference type="SAM" id="MobiDB-lite"/>
    </source>
</evidence>
<dbReference type="Pfam" id="PF03398">
    <property type="entry name" value="Ist1"/>
    <property type="match status" value="1"/>
</dbReference>
<dbReference type="Proteomes" id="UP000626092">
    <property type="component" value="Unassembled WGS sequence"/>
</dbReference>
<evidence type="ECO:0008006" key="5">
    <source>
        <dbReference type="Google" id="ProtNLM"/>
    </source>
</evidence>
<dbReference type="PANTHER" id="PTHR12161">
    <property type="entry name" value="IST1 FAMILY MEMBER"/>
    <property type="match status" value="1"/>
</dbReference>
<feature type="compositionally biased region" description="Basic and acidic residues" evidence="2">
    <location>
        <begin position="361"/>
        <end position="376"/>
    </location>
</feature>
<dbReference type="InterPro" id="IPR042277">
    <property type="entry name" value="IST1-like"/>
</dbReference>
<feature type="compositionally biased region" description="Basic and acidic residues" evidence="2">
    <location>
        <begin position="273"/>
        <end position="282"/>
    </location>
</feature>
<comment type="similarity">
    <text evidence="1">Belongs to the IST1 family.</text>
</comment>
<dbReference type="PANTHER" id="PTHR12161:SF16">
    <property type="entry name" value="REGULATOR OF VPS4 ACTIVITY IN THE MVB PATHWAY PROTEIN"/>
    <property type="match status" value="1"/>
</dbReference>
<proteinExistence type="inferred from homology"/>
<protein>
    <recommendedName>
        <fullName evidence="5">Regulator of Vps4 activity in the MVB pathway protein</fullName>
    </recommendedName>
</protein>
<dbReference type="OrthoDB" id="29853at2759"/>
<organism evidence="3 4">
    <name type="scientific">Rhododendron simsii</name>
    <name type="common">Sims's rhododendron</name>
    <dbReference type="NCBI Taxonomy" id="118357"/>
    <lineage>
        <taxon>Eukaryota</taxon>
        <taxon>Viridiplantae</taxon>
        <taxon>Streptophyta</taxon>
        <taxon>Embryophyta</taxon>
        <taxon>Tracheophyta</taxon>
        <taxon>Spermatophyta</taxon>
        <taxon>Magnoliopsida</taxon>
        <taxon>eudicotyledons</taxon>
        <taxon>Gunneridae</taxon>
        <taxon>Pentapetalae</taxon>
        <taxon>asterids</taxon>
        <taxon>Ericales</taxon>
        <taxon>Ericaceae</taxon>
        <taxon>Ericoideae</taxon>
        <taxon>Rhodoreae</taxon>
        <taxon>Rhododendron</taxon>
    </lineage>
</organism>
<feature type="compositionally biased region" description="Polar residues" evidence="2">
    <location>
        <begin position="283"/>
        <end position="294"/>
    </location>
</feature>
<comment type="caution">
    <text evidence="3">The sequence shown here is derived from an EMBL/GenBank/DDBJ whole genome shotgun (WGS) entry which is preliminary data.</text>
</comment>
<dbReference type="EMBL" id="WJXA01000009">
    <property type="protein sequence ID" value="KAF7133224.1"/>
    <property type="molecule type" value="Genomic_DNA"/>
</dbReference>
<sequence length="445" mass="49162">MGMGKPFDGMRGKSFNASKFSALLNLSVSRIAVLRNQRGARCNIAQSDVVHILKLGQHDRALLRVEQVVKEQNMLDVFVMMEGYCHLMAERINLIEHERECPEELKEAVASMLYASTRCGEFPELQEMRAIFTSRYGKEFVARATELRNNCGVNSKVIQKLSTRQPILENKLKVLKEIASENNIVLQFEEASSMTTEGKLEKEHKQQEVMEKMESFSDSVNAPRKYKDVADAAQAAFKSAAYAAAAARAAVELSKSGPHDPNDQNGFVSGKRKATDEHEGTESKLQTAEENNSGRMDDLNVGMGFGKVNVIGNYSSESEDEEIRGKNRVEDERKSGMSGLSSDSDVSEGSRMPMEAVGEIRPAEDESGEFGKETGPEKGVLVSGNQEFGSEMNPPGSPMNEEVLVSKKSDTVMDEDNGAKLNQSEKKVRVGFRAGLKARLRAWQS</sequence>
<name>A0A834GIY4_RHOSS</name>
<evidence type="ECO:0000256" key="1">
    <source>
        <dbReference type="ARBA" id="ARBA00005536"/>
    </source>
</evidence>
<dbReference type="Gene3D" id="1.20.1260.60">
    <property type="entry name" value="Vacuolar protein sorting-associated protein Ist1"/>
    <property type="match status" value="1"/>
</dbReference>
<keyword evidence="4" id="KW-1185">Reference proteome</keyword>
<feature type="region of interest" description="Disordered" evidence="2">
    <location>
        <begin position="253"/>
        <end position="401"/>
    </location>
</feature>
<accession>A0A834GIY4</accession>
<dbReference type="GO" id="GO:0015031">
    <property type="term" value="P:protein transport"/>
    <property type="evidence" value="ECO:0007669"/>
    <property type="project" value="InterPro"/>
</dbReference>
<dbReference type="AlphaFoldDB" id="A0A834GIY4"/>
<evidence type="ECO:0000313" key="3">
    <source>
        <dbReference type="EMBL" id="KAF7133224.1"/>
    </source>
</evidence>
<feature type="compositionally biased region" description="Basic and acidic residues" evidence="2">
    <location>
        <begin position="323"/>
        <end position="335"/>
    </location>
</feature>
<dbReference type="FunFam" id="1.20.1260.60:FF:000002">
    <property type="entry name" value="Vacuolar protein sorting-associated protein IST1"/>
    <property type="match status" value="1"/>
</dbReference>
<reference evidence="3" key="1">
    <citation type="submission" date="2019-11" db="EMBL/GenBank/DDBJ databases">
        <authorList>
            <person name="Liu Y."/>
            <person name="Hou J."/>
            <person name="Li T.-Q."/>
            <person name="Guan C.-H."/>
            <person name="Wu X."/>
            <person name="Wu H.-Z."/>
            <person name="Ling F."/>
            <person name="Zhang R."/>
            <person name="Shi X.-G."/>
            <person name="Ren J.-P."/>
            <person name="Chen E.-F."/>
            <person name="Sun J.-M."/>
        </authorList>
    </citation>
    <scope>NUCLEOTIDE SEQUENCE</scope>
    <source>
        <strain evidence="3">Adult_tree_wgs_1</strain>
        <tissue evidence="3">Leaves</tissue>
    </source>
</reference>
<evidence type="ECO:0000313" key="4">
    <source>
        <dbReference type="Proteomes" id="UP000626092"/>
    </source>
</evidence>
<gene>
    <name evidence="3" type="ORF">RHSIM_Rhsim09G0109900</name>
</gene>